<evidence type="ECO:0000259" key="8">
    <source>
        <dbReference type="PROSITE" id="PS50011"/>
    </source>
</evidence>
<dbReference type="GO" id="GO:0004674">
    <property type="term" value="F:protein serine/threonine kinase activity"/>
    <property type="evidence" value="ECO:0007669"/>
    <property type="project" value="UniProtKB-KW"/>
</dbReference>
<keyword evidence="3 6" id="KW-0547">Nucleotide-binding</keyword>
<dbReference type="GO" id="GO:0005524">
    <property type="term" value="F:ATP binding"/>
    <property type="evidence" value="ECO:0007669"/>
    <property type="project" value="UniProtKB-UniRule"/>
</dbReference>
<dbReference type="PROSITE" id="PS00107">
    <property type="entry name" value="PROTEIN_KINASE_ATP"/>
    <property type="match status" value="1"/>
</dbReference>
<dbReference type="GO" id="GO:0005634">
    <property type="term" value="C:nucleus"/>
    <property type="evidence" value="ECO:0007669"/>
    <property type="project" value="TreeGrafter"/>
</dbReference>
<dbReference type="PANTHER" id="PTHR22974">
    <property type="entry name" value="MIXED LINEAGE PROTEIN KINASE"/>
    <property type="match status" value="1"/>
</dbReference>
<dbReference type="FunFam" id="3.30.200.20:FF:000131">
    <property type="entry name" value="Dual specificity protein kinase TTK"/>
    <property type="match status" value="1"/>
</dbReference>
<keyword evidence="2" id="KW-0808">Transferase</keyword>
<dbReference type="Gene3D" id="3.30.200.20">
    <property type="entry name" value="Phosphorylase Kinase, domain 1"/>
    <property type="match status" value="1"/>
</dbReference>
<dbReference type="PROSITE" id="PS50011">
    <property type="entry name" value="PROTEIN_KINASE_DOM"/>
    <property type="match status" value="1"/>
</dbReference>
<feature type="compositionally biased region" description="Polar residues" evidence="7">
    <location>
        <begin position="28"/>
        <end position="39"/>
    </location>
</feature>
<sequence>MTSEIRERLKRIMERTSRDLKELENKKQLQNQSSQITRNKNTHYAGDGYKENSLRTPSTINARASHSVPTKLLENMSMMRSPLIPEVVEHNLPEQSVATMTCVTPSTFDQNTSNSCNKFAHENARQQYEASNVSRTPCTSNEKLTPQAPKQDMLSKSDSSDANKSCTSTQSNARLKSSNNSSISRPVITTSQCPKEVEKVQDSTAKSNIMDIKSTERDMLRRRASVHVRIMEQPGSSRKEVTVKQHPRSHSSSSFSHDRCIIVRNRSYPIIDLLGRGGSSKVYQVLDRKYKRLLAIKCVDLLEADNDVRNAYINEIKLLKSLSDSGCVVEMLDFELRGNVLYVVMEKGDTDLATFLKTRRSQIDDLFIRFYWSEMLKCVRTIHEKGIVHSDLKPANFLLVGGNLKLIDFGIASAIPTNKTSVIKDTQMGTLSYMPPEAIASSSSSESGNEKYRVRKKADVWALGCILFNMVYGFTPYQMWTNPAQKMHAILHKPIVFGEIEDTDLLDVLKRCLERNPDQRATVEELQNHPYLTRKLHEDNDEFPQNDSYFVEMAEDLRNCTPRTSSRKLRQLILHSGAVSKKIDK</sequence>
<proteinExistence type="predicted"/>
<evidence type="ECO:0000256" key="6">
    <source>
        <dbReference type="PROSITE-ProRule" id="PRU10141"/>
    </source>
</evidence>
<feature type="compositionally biased region" description="Polar residues" evidence="7">
    <location>
        <begin position="127"/>
        <end position="144"/>
    </location>
</feature>
<dbReference type="PROSITE" id="PS00108">
    <property type="entry name" value="PROTEIN_KINASE_ST"/>
    <property type="match status" value="1"/>
</dbReference>
<feature type="region of interest" description="Disordered" evidence="7">
    <location>
        <begin position="234"/>
        <end position="254"/>
    </location>
</feature>
<evidence type="ECO:0000256" key="5">
    <source>
        <dbReference type="ARBA" id="ARBA00022840"/>
    </source>
</evidence>
<dbReference type="GO" id="GO:0034501">
    <property type="term" value="P:protein localization to kinetochore"/>
    <property type="evidence" value="ECO:0007669"/>
    <property type="project" value="TreeGrafter"/>
</dbReference>
<dbReference type="InterPro" id="IPR000719">
    <property type="entry name" value="Prot_kinase_dom"/>
</dbReference>
<keyword evidence="1" id="KW-0723">Serine/threonine-protein kinase</keyword>
<evidence type="ECO:0000256" key="2">
    <source>
        <dbReference type="ARBA" id="ARBA00022679"/>
    </source>
</evidence>
<dbReference type="GO" id="GO:0007094">
    <property type="term" value="P:mitotic spindle assembly checkpoint signaling"/>
    <property type="evidence" value="ECO:0007669"/>
    <property type="project" value="TreeGrafter"/>
</dbReference>
<gene>
    <name evidence="9" type="ORF">TCLT_LOCUS2074</name>
</gene>
<dbReference type="Gene3D" id="1.10.510.10">
    <property type="entry name" value="Transferase(Phosphotransferase) domain 1"/>
    <property type="match status" value="1"/>
</dbReference>
<keyword evidence="10" id="KW-1185">Reference proteome</keyword>
<reference evidence="9 10" key="2">
    <citation type="submission" date="2018-11" db="EMBL/GenBank/DDBJ databases">
        <authorList>
            <consortium name="Pathogen Informatics"/>
        </authorList>
    </citation>
    <scope>NUCLEOTIDE SEQUENCE [LARGE SCALE GENOMIC DNA]</scope>
</reference>
<dbReference type="WBParaSite" id="TCLT_0000207301-mRNA-1">
    <property type="protein sequence ID" value="TCLT_0000207301-mRNA-1"/>
    <property type="gene ID" value="TCLT_0000207301"/>
</dbReference>
<accession>A0A0N5CPD4</accession>
<dbReference type="InterPro" id="IPR008271">
    <property type="entry name" value="Ser/Thr_kinase_AS"/>
</dbReference>
<dbReference type="GO" id="GO:0000776">
    <property type="term" value="C:kinetochore"/>
    <property type="evidence" value="ECO:0007669"/>
    <property type="project" value="TreeGrafter"/>
</dbReference>
<dbReference type="GO" id="GO:0098813">
    <property type="term" value="P:nuclear chromosome segregation"/>
    <property type="evidence" value="ECO:0007669"/>
    <property type="project" value="UniProtKB-ARBA"/>
</dbReference>
<feature type="region of interest" description="Disordered" evidence="7">
    <location>
        <begin position="21"/>
        <end position="67"/>
    </location>
</feature>
<evidence type="ECO:0000313" key="11">
    <source>
        <dbReference type="WBParaSite" id="TCLT_0000207301-mRNA-1"/>
    </source>
</evidence>
<dbReference type="PANTHER" id="PTHR22974:SF21">
    <property type="entry name" value="DUAL SPECIFICITY PROTEIN KINASE TTK"/>
    <property type="match status" value="1"/>
</dbReference>
<dbReference type="OrthoDB" id="20524at2759"/>
<dbReference type="GO" id="GO:0033316">
    <property type="term" value="P:meiotic spindle assembly checkpoint signaling"/>
    <property type="evidence" value="ECO:0007669"/>
    <property type="project" value="TreeGrafter"/>
</dbReference>
<feature type="compositionally biased region" description="Polar residues" evidence="7">
    <location>
        <begin position="162"/>
        <end position="193"/>
    </location>
</feature>
<dbReference type="CDD" id="cd14131">
    <property type="entry name" value="PKc_Mps1"/>
    <property type="match status" value="1"/>
</dbReference>
<dbReference type="GO" id="GO:0004712">
    <property type="term" value="F:protein serine/threonine/tyrosine kinase activity"/>
    <property type="evidence" value="ECO:0007669"/>
    <property type="project" value="TreeGrafter"/>
</dbReference>
<feature type="compositionally biased region" description="Polar residues" evidence="7">
    <location>
        <begin position="54"/>
        <end position="67"/>
    </location>
</feature>
<dbReference type="STRING" id="103827.A0A0N5CPD4"/>
<dbReference type="SMART" id="SM00220">
    <property type="entry name" value="S_TKc"/>
    <property type="match status" value="1"/>
</dbReference>
<organism evidence="11">
    <name type="scientific">Thelazia callipaeda</name>
    <name type="common">Oriental eyeworm</name>
    <name type="synonym">Parasitic nematode</name>
    <dbReference type="NCBI Taxonomy" id="103827"/>
    <lineage>
        <taxon>Eukaryota</taxon>
        <taxon>Metazoa</taxon>
        <taxon>Ecdysozoa</taxon>
        <taxon>Nematoda</taxon>
        <taxon>Chromadorea</taxon>
        <taxon>Rhabditida</taxon>
        <taxon>Spirurina</taxon>
        <taxon>Spiruromorpha</taxon>
        <taxon>Thelazioidea</taxon>
        <taxon>Thelaziidae</taxon>
        <taxon>Thelazia</taxon>
    </lineage>
</organism>
<keyword evidence="4" id="KW-0418">Kinase</keyword>
<dbReference type="Proteomes" id="UP000276776">
    <property type="component" value="Unassembled WGS sequence"/>
</dbReference>
<evidence type="ECO:0000313" key="9">
    <source>
        <dbReference type="EMBL" id="VDM97830.1"/>
    </source>
</evidence>
<dbReference type="EMBL" id="UYYF01000354">
    <property type="protein sequence ID" value="VDM97830.1"/>
    <property type="molecule type" value="Genomic_DNA"/>
</dbReference>
<evidence type="ECO:0000256" key="7">
    <source>
        <dbReference type="SAM" id="MobiDB-lite"/>
    </source>
</evidence>
<evidence type="ECO:0000256" key="1">
    <source>
        <dbReference type="ARBA" id="ARBA00022527"/>
    </source>
</evidence>
<keyword evidence="5 6" id="KW-0067">ATP-binding</keyword>
<protein>
    <submittedName>
        <fullName evidence="11">Protein kinase domain-containing protein</fullName>
    </submittedName>
</protein>
<feature type="domain" description="Protein kinase" evidence="8">
    <location>
        <begin position="268"/>
        <end position="532"/>
    </location>
</feature>
<dbReference type="SUPFAM" id="SSF56112">
    <property type="entry name" value="Protein kinase-like (PK-like)"/>
    <property type="match status" value="1"/>
</dbReference>
<feature type="binding site" evidence="6">
    <location>
        <position position="297"/>
    </location>
    <ligand>
        <name>ATP</name>
        <dbReference type="ChEBI" id="CHEBI:30616"/>
    </ligand>
</feature>
<dbReference type="AlphaFoldDB" id="A0A0N5CPD4"/>
<dbReference type="Pfam" id="PF00069">
    <property type="entry name" value="Pkinase"/>
    <property type="match status" value="1"/>
</dbReference>
<dbReference type="InterPro" id="IPR027084">
    <property type="entry name" value="Mps1_cat"/>
</dbReference>
<evidence type="ECO:0000256" key="4">
    <source>
        <dbReference type="ARBA" id="ARBA00022777"/>
    </source>
</evidence>
<reference evidence="11" key="1">
    <citation type="submission" date="2017-02" db="UniProtKB">
        <authorList>
            <consortium name="WormBaseParasite"/>
        </authorList>
    </citation>
    <scope>IDENTIFICATION</scope>
</reference>
<dbReference type="OMA" id="QKMHAIL"/>
<name>A0A0N5CPD4_THECL</name>
<evidence type="ECO:0000256" key="3">
    <source>
        <dbReference type="ARBA" id="ARBA00022741"/>
    </source>
</evidence>
<dbReference type="InterPro" id="IPR011009">
    <property type="entry name" value="Kinase-like_dom_sf"/>
</dbReference>
<dbReference type="InterPro" id="IPR017441">
    <property type="entry name" value="Protein_kinase_ATP_BS"/>
</dbReference>
<feature type="region of interest" description="Disordered" evidence="7">
    <location>
        <begin position="127"/>
        <end position="218"/>
    </location>
</feature>
<evidence type="ECO:0000313" key="10">
    <source>
        <dbReference type="Proteomes" id="UP000276776"/>
    </source>
</evidence>